<evidence type="ECO:0000313" key="2">
    <source>
        <dbReference type="EMBL" id="MCJ1960799.1"/>
    </source>
</evidence>
<comment type="caution">
    <text evidence="2">The sequence shown here is derived from an EMBL/GenBank/DDBJ whole genome shotgun (WGS) entry which is preliminary data.</text>
</comment>
<dbReference type="EMBL" id="JALHAT010000012">
    <property type="protein sequence ID" value="MCJ1960799.1"/>
    <property type="molecule type" value="Genomic_DNA"/>
</dbReference>
<keyword evidence="1" id="KW-1133">Transmembrane helix</keyword>
<organism evidence="2 3">
    <name type="scientific">Novosphingobium mangrovi</name>
    <name type="common">ex Hu et al. 2023</name>
    <dbReference type="NCBI Taxonomy" id="2930094"/>
    <lineage>
        <taxon>Bacteria</taxon>
        <taxon>Pseudomonadati</taxon>
        <taxon>Pseudomonadota</taxon>
        <taxon>Alphaproteobacteria</taxon>
        <taxon>Sphingomonadales</taxon>
        <taxon>Sphingomonadaceae</taxon>
        <taxon>Novosphingobium</taxon>
    </lineage>
</organism>
<feature type="transmembrane region" description="Helical" evidence="1">
    <location>
        <begin position="69"/>
        <end position="87"/>
    </location>
</feature>
<feature type="transmembrane region" description="Helical" evidence="1">
    <location>
        <begin position="161"/>
        <end position="180"/>
    </location>
</feature>
<name>A0ABT0ACA0_9SPHN</name>
<proteinExistence type="predicted"/>
<evidence type="ECO:0000256" key="1">
    <source>
        <dbReference type="SAM" id="Phobius"/>
    </source>
</evidence>
<evidence type="ECO:0000313" key="3">
    <source>
        <dbReference type="Proteomes" id="UP001162802"/>
    </source>
</evidence>
<feature type="transmembrane region" description="Helical" evidence="1">
    <location>
        <begin position="99"/>
        <end position="119"/>
    </location>
</feature>
<feature type="transmembrane region" description="Helical" evidence="1">
    <location>
        <begin position="34"/>
        <end position="57"/>
    </location>
</feature>
<keyword evidence="3" id="KW-1185">Reference proteome</keyword>
<dbReference type="Proteomes" id="UP001162802">
    <property type="component" value="Unassembled WGS sequence"/>
</dbReference>
<protein>
    <recommendedName>
        <fullName evidence="4">GDT1 family protein</fullName>
    </recommendedName>
</protein>
<accession>A0ABT0ACA0</accession>
<keyword evidence="1" id="KW-0812">Transmembrane</keyword>
<sequence>MPAFYLTLLAVLLSGIGARDQGVVAMLSLRQQRRPAILVTALVTSLVCAGLAAFAAHTLLESLPPPARMIFAGIALGLAGAESLLLGPVRAWKEPTHSLGALGLVLLAHQIGDAARFVIFGLGVGMAAPLASGLAGFVGGAVLLGFAWAFPQEASRPRWRLVRRVAGGALLLAALYLLIVQMRIL</sequence>
<keyword evidence="1" id="KW-0472">Membrane</keyword>
<gene>
    <name evidence="2" type="ORF">MTR65_08920</name>
</gene>
<feature type="transmembrane region" description="Helical" evidence="1">
    <location>
        <begin position="126"/>
        <end position="149"/>
    </location>
</feature>
<reference evidence="2" key="1">
    <citation type="submission" date="2022-03" db="EMBL/GenBank/DDBJ databases">
        <title>Identification of a novel bacterium isolated from mangrove sediments.</title>
        <authorList>
            <person name="Pan X."/>
        </authorList>
    </citation>
    <scope>NUCLEOTIDE SEQUENCE</scope>
    <source>
        <strain evidence="2">B2637</strain>
    </source>
</reference>
<evidence type="ECO:0008006" key="4">
    <source>
        <dbReference type="Google" id="ProtNLM"/>
    </source>
</evidence>
<dbReference type="RefSeq" id="WP_243799265.1">
    <property type="nucleotide sequence ID" value="NZ_JALHAT010000012.1"/>
</dbReference>